<gene>
    <name evidence="6 8" type="primary">nusB</name>
    <name evidence="8" type="ORF">CHL78_004130</name>
</gene>
<dbReference type="HAMAP" id="MF_00073">
    <property type="entry name" value="NusB"/>
    <property type="match status" value="1"/>
</dbReference>
<organism evidence="8 9">
    <name type="scientific">Romboutsia weinsteinii</name>
    <dbReference type="NCBI Taxonomy" id="2020949"/>
    <lineage>
        <taxon>Bacteria</taxon>
        <taxon>Bacillati</taxon>
        <taxon>Bacillota</taxon>
        <taxon>Clostridia</taxon>
        <taxon>Peptostreptococcales</taxon>
        <taxon>Peptostreptococcaceae</taxon>
        <taxon>Romboutsia</taxon>
    </lineage>
</organism>
<evidence type="ECO:0000313" key="9">
    <source>
        <dbReference type="Proteomes" id="UP000215694"/>
    </source>
</evidence>
<keyword evidence="3 6" id="KW-0694">RNA-binding</keyword>
<dbReference type="SUPFAM" id="SSF48013">
    <property type="entry name" value="NusB-like"/>
    <property type="match status" value="1"/>
</dbReference>
<dbReference type="Gene3D" id="1.10.940.10">
    <property type="entry name" value="NusB-like"/>
    <property type="match status" value="1"/>
</dbReference>
<comment type="function">
    <text evidence="6">Involved in transcription antitermination. Required for transcription of ribosomal RNA (rRNA) genes. Binds specifically to the boxA antiterminator sequence of the ribosomal RNA (rrn) operons.</text>
</comment>
<evidence type="ECO:0000313" key="8">
    <source>
        <dbReference type="EMBL" id="RDY28730.1"/>
    </source>
</evidence>
<dbReference type="Pfam" id="PF01029">
    <property type="entry name" value="NusB"/>
    <property type="match status" value="1"/>
</dbReference>
<sequence length="171" mass="19821">MKKDDKARKITTREYMMKLIYQANVTKEEPGNLKAMVEDFVNDNFEYISNRYEELRLQYSNNPNMSLENLQIEDTIDKEYIDSICVALDENGSKIDELINKYAKNWSVNRMPKVDLSILRLAICEILYAQNIPTKVSINEAVEMAKVYCDDKSPKFINGILGSVVNEFGER</sequence>
<keyword evidence="5 6" id="KW-0804">Transcription</keyword>
<dbReference type="PANTHER" id="PTHR11078:SF3">
    <property type="entry name" value="ANTITERMINATION NUSB DOMAIN-CONTAINING PROTEIN"/>
    <property type="match status" value="1"/>
</dbReference>
<feature type="domain" description="NusB/RsmB/TIM44" evidence="7">
    <location>
        <begin position="53"/>
        <end position="165"/>
    </location>
</feature>
<protein>
    <recommendedName>
        <fullName evidence="6">Transcription antitermination protein NusB</fullName>
    </recommendedName>
    <alternativeName>
        <fullName evidence="6">Antitermination factor NusB</fullName>
    </alternativeName>
</protein>
<keyword evidence="4 6" id="KW-0805">Transcription regulation</keyword>
<keyword evidence="9" id="KW-1185">Reference proteome</keyword>
<dbReference type="InterPro" id="IPR006027">
    <property type="entry name" value="NusB_RsmB_TIM44"/>
</dbReference>
<keyword evidence="2 6" id="KW-0889">Transcription antitermination</keyword>
<dbReference type="EMBL" id="NOJY02000005">
    <property type="protein sequence ID" value="RDY28730.1"/>
    <property type="molecule type" value="Genomic_DNA"/>
</dbReference>
<evidence type="ECO:0000256" key="3">
    <source>
        <dbReference type="ARBA" id="ARBA00022884"/>
    </source>
</evidence>
<dbReference type="GO" id="GO:0031564">
    <property type="term" value="P:transcription antitermination"/>
    <property type="evidence" value="ECO:0007669"/>
    <property type="project" value="UniProtKB-KW"/>
</dbReference>
<dbReference type="AlphaFoldDB" id="A0A371J7H2"/>
<dbReference type="InterPro" id="IPR011605">
    <property type="entry name" value="NusB_fam"/>
</dbReference>
<evidence type="ECO:0000256" key="6">
    <source>
        <dbReference type="HAMAP-Rule" id="MF_00073"/>
    </source>
</evidence>
<dbReference type="Proteomes" id="UP000215694">
    <property type="component" value="Unassembled WGS sequence"/>
</dbReference>
<evidence type="ECO:0000256" key="2">
    <source>
        <dbReference type="ARBA" id="ARBA00022814"/>
    </source>
</evidence>
<dbReference type="PANTHER" id="PTHR11078">
    <property type="entry name" value="N UTILIZATION SUBSTANCE PROTEIN B-RELATED"/>
    <property type="match status" value="1"/>
</dbReference>
<proteinExistence type="inferred from homology"/>
<dbReference type="GO" id="GO:0005829">
    <property type="term" value="C:cytosol"/>
    <property type="evidence" value="ECO:0007669"/>
    <property type="project" value="TreeGrafter"/>
</dbReference>
<evidence type="ECO:0000256" key="4">
    <source>
        <dbReference type="ARBA" id="ARBA00023015"/>
    </source>
</evidence>
<dbReference type="GO" id="GO:0006353">
    <property type="term" value="P:DNA-templated transcription termination"/>
    <property type="evidence" value="ECO:0007669"/>
    <property type="project" value="UniProtKB-UniRule"/>
</dbReference>
<accession>A0A371J7H2</accession>
<comment type="similarity">
    <text evidence="1 6">Belongs to the NusB family.</text>
</comment>
<evidence type="ECO:0000256" key="1">
    <source>
        <dbReference type="ARBA" id="ARBA00005952"/>
    </source>
</evidence>
<evidence type="ECO:0000259" key="7">
    <source>
        <dbReference type="Pfam" id="PF01029"/>
    </source>
</evidence>
<name>A0A371J7H2_9FIRM</name>
<comment type="caution">
    <text evidence="8">The sequence shown here is derived from an EMBL/GenBank/DDBJ whole genome shotgun (WGS) entry which is preliminary data.</text>
</comment>
<dbReference type="RefSeq" id="WP_094366547.1">
    <property type="nucleotide sequence ID" value="NZ_NOJY02000005.1"/>
</dbReference>
<dbReference type="InterPro" id="IPR035926">
    <property type="entry name" value="NusB-like_sf"/>
</dbReference>
<evidence type="ECO:0000256" key="5">
    <source>
        <dbReference type="ARBA" id="ARBA00023163"/>
    </source>
</evidence>
<dbReference type="NCBIfam" id="TIGR01951">
    <property type="entry name" value="nusB"/>
    <property type="match status" value="1"/>
</dbReference>
<reference evidence="8 9" key="1">
    <citation type="journal article" date="2017" name="Genome Announc.">
        <title>Draft Genome Sequence of Romboutsia weinsteinii sp. nov. Strain CCRI-19649(T) Isolated from Surface Water.</title>
        <authorList>
            <person name="Maheux A.F."/>
            <person name="Boudreau D.K."/>
            <person name="Berube E."/>
            <person name="Boissinot M."/>
            <person name="Cantin P."/>
            <person name="Raymond F."/>
            <person name="Corbeil J."/>
            <person name="Omar R.F."/>
            <person name="Bergeron M.G."/>
        </authorList>
    </citation>
    <scope>NUCLEOTIDE SEQUENCE [LARGE SCALE GENOMIC DNA]</scope>
    <source>
        <strain evidence="8 9">CCRI-19649</strain>
    </source>
</reference>
<dbReference type="OrthoDB" id="9811381at2"/>
<dbReference type="GO" id="GO:0003723">
    <property type="term" value="F:RNA binding"/>
    <property type="evidence" value="ECO:0007669"/>
    <property type="project" value="UniProtKB-UniRule"/>
</dbReference>